<dbReference type="CDD" id="cd02511">
    <property type="entry name" value="Beta4Glucosyltransferase"/>
    <property type="match status" value="1"/>
</dbReference>
<reference evidence="2 3" key="1">
    <citation type="journal article" date="2016" name="Nat. Commun.">
        <title>Thousands of microbial genomes shed light on interconnected biogeochemical processes in an aquifer system.</title>
        <authorList>
            <person name="Anantharaman K."/>
            <person name="Brown C.T."/>
            <person name="Hug L.A."/>
            <person name="Sharon I."/>
            <person name="Castelle C.J."/>
            <person name="Probst A.J."/>
            <person name="Thomas B.C."/>
            <person name="Singh A."/>
            <person name="Wilkins M.J."/>
            <person name="Karaoz U."/>
            <person name="Brodie E.L."/>
            <person name="Williams K.H."/>
            <person name="Hubbard S.S."/>
            <person name="Banfield J.F."/>
        </authorList>
    </citation>
    <scope>NUCLEOTIDE SEQUENCE [LARGE SCALE GENOMIC DNA]</scope>
</reference>
<dbReference type="InterPro" id="IPR029044">
    <property type="entry name" value="Nucleotide-diphossugar_trans"/>
</dbReference>
<name>A0A1F7WJV3_9BACT</name>
<dbReference type="PANTHER" id="PTHR43630:SF2">
    <property type="entry name" value="GLYCOSYLTRANSFERASE"/>
    <property type="match status" value="1"/>
</dbReference>
<evidence type="ECO:0000313" key="3">
    <source>
        <dbReference type="Proteomes" id="UP000176198"/>
    </source>
</evidence>
<evidence type="ECO:0000259" key="1">
    <source>
        <dbReference type="Pfam" id="PF00535"/>
    </source>
</evidence>
<dbReference type="InterPro" id="IPR001173">
    <property type="entry name" value="Glyco_trans_2-like"/>
</dbReference>
<protein>
    <recommendedName>
        <fullName evidence="1">Glycosyltransferase 2-like domain-containing protein</fullName>
    </recommendedName>
</protein>
<dbReference type="PANTHER" id="PTHR43630">
    <property type="entry name" value="POLY-BETA-1,6-N-ACETYL-D-GLUCOSAMINE SYNTHASE"/>
    <property type="match status" value="1"/>
</dbReference>
<proteinExistence type="predicted"/>
<dbReference type="EMBL" id="MGFJ01000006">
    <property type="protein sequence ID" value="OGM03113.1"/>
    <property type="molecule type" value="Genomic_DNA"/>
</dbReference>
<dbReference type="Pfam" id="PF00535">
    <property type="entry name" value="Glycos_transf_2"/>
    <property type="match status" value="1"/>
</dbReference>
<comment type="caution">
    <text evidence="2">The sequence shown here is derived from an EMBL/GenBank/DDBJ whole genome shotgun (WGS) entry which is preliminary data.</text>
</comment>
<evidence type="ECO:0000313" key="2">
    <source>
        <dbReference type="EMBL" id="OGM03113.1"/>
    </source>
</evidence>
<feature type="domain" description="Glycosyltransferase 2-like" evidence="1">
    <location>
        <begin position="5"/>
        <end position="145"/>
    </location>
</feature>
<dbReference type="Gene3D" id="3.90.550.10">
    <property type="entry name" value="Spore Coat Polysaccharide Biosynthesis Protein SpsA, Chain A"/>
    <property type="match status" value="1"/>
</dbReference>
<dbReference type="AlphaFoldDB" id="A0A1F7WJV3"/>
<accession>A0A1F7WJV3</accession>
<dbReference type="Proteomes" id="UP000176198">
    <property type="component" value="Unassembled WGS sequence"/>
</dbReference>
<organism evidence="2 3">
    <name type="scientific">Candidatus Woesebacteria bacterium GWA1_41_8</name>
    <dbReference type="NCBI Taxonomy" id="1802471"/>
    <lineage>
        <taxon>Bacteria</taxon>
        <taxon>Candidatus Woeseibacteriota</taxon>
    </lineage>
</organism>
<dbReference type="STRING" id="1802471.A2115_03420"/>
<sequence>MARISVVINTLNEENNLPRAIASVKGFANEIIVCDMQSEDSTKEVAEGLGALVFDHKRTGYVEPARNFAIAKASGDWVLVLDADEEVPPKLAKKLFALAQKPTADYYRIPRKNIVFGSWLRYSRWWPDHNIRFFKKGKVSWNEVIHSVPMTTGKGIDLAATEEQAIVHHNYSSVEDYLERMGRYTSIQAKNLIKEGHKFIWKDLVKKPLSEFLGRYFAAEGYKDGLHGLALSGLQAFSEFILYLKVWQTEKFLPQATSREEVEKEFKDASSEVHWWLTETAIKAKGLLSSIPLRIKKRLSGKNV</sequence>
<gene>
    <name evidence="2" type="ORF">A2115_03420</name>
</gene>
<dbReference type="SUPFAM" id="SSF53448">
    <property type="entry name" value="Nucleotide-diphospho-sugar transferases"/>
    <property type="match status" value="1"/>
</dbReference>